<dbReference type="Pfam" id="PF16835">
    <property type="entry name" value="SF3A2"/>
    <property type="match status" value="1"/>
</dbReference>
<evidence type="ECO:0000259" key="11">
    <source>
        <dbReference type="SMART" id="SM00451"/>
    </source>
</evidence>
<feature type="region of interest" description="Disordered" evidence="10">
    <location>
        <begin position="205"/>
        <end position="225"/>
    </location>
</feature>
<keyword evidence="7" id="KW-0508">mRNA splicing</keyword>
<keyword evidence="9" id="KW-0175">Coiled coil</keyword>
<feature type="coiled-coil region" evidence="9">
    <location>
        <begin position="51"/>
        <end position="86"/>
    </location>
</feature>
<dbReference type="Gene3D" id="3.30.160.60">
    <property type="entry name" value="Classic Zinc Finger"/>
    <property type="match status" value="1"/>
</dbReference>
<gene>
    <name evidence="15" type="ORF">STCU_01789</name>
    <name evidence="14" type="ORF">STCU_03387</name>
    <name evidence="13" type="ORF">STCU_04239</name>
    <name evidence="12" type="ORF">STCU_05098</name>
</gene>
<reference evidence="13 16" key="1">
    <citation type="journal article" date="2013" name="PLoS ONE">
        <title>Predicting the Proteins of Angomonas deanei, Strigomonas culicis and Their Respective Endosymbionts Reveals New Aspects of the Trypanosomatidae Family.</title>
        <authorList>
            <person name="Motta M.C."/>
            <person name="Martins A.C."/>
            <person name="de Souza S.S."/>
            <person name="Catta-Preta C.M."/>
            <person name="Silva R."/>
            <person name="Klein C.C."/>
            <person name="de Almeida L.G."/>
            <person name="de Lima Cunha O."/>
            <person name="Ciapina L.P."/>
            <person name="Brocchi M."/>
            <person name="Colabardini A.C."/>
            <person name="de Araujo Lima B."/>
            <person name="Machado C.R."/>
            <person name="de Almeida Soares C.M."/>
            <person name="Probst C.M."/>
            <person name="de Menezes C.B."/>
            <person name="Thompson C.E."/>
            <person name="Bartholomeu D.C."/>
            <person name="Gradia D.F."/>
            <person name="Pavoni D.P."/>
            <person name="Grisard E.C."/>
            <person name="Fantinatti-Garboggini F."/>
            <person name="Marchini F.K."/>
            <person name="Rodrigues-Luiz G.F."/>
            <person name="Wagner G."/>
            <person name="Goldman G.H."/>
            <person name="Fietto J.L."/>
            <person name="Elias M.C."/>
            <person name="Goldman M.H."/>
            <person name="Sagot M.F."/>
            <person name="Pereira M."/>
            <person name="Stoco P.H."/>
            <person name="de Mendonca-Neto R.P."/>
            <person name="Teixeira S.M."/>
            <person name="Maciel T.E."/>
            <person name="de Oliveira Mendes T.A."/>
            <person name="Urmenyi T.P."/>
            <person name="de Souza W."/>
            <person name="Schenkman S."/>
            <person name="de Vasconcelos A.T."/>
        </authorList>
    </citation>
    <scope>NUCLEOTIDE SEQUENCE [LARGE SCALE GENOMIC DNA]</scope>
</reference>
<evidence type="ECO:0000256" key="2">
    <source>
        <dbReference type="ARBA" id="ARBA00022664"/>
    </source>
</evidence>
<protein>
    <submittedName>
        <fullName evidence="13">Splicing factor 3A subunit 2</fullName>
    </submittedName>
</protein>
<keyword evidence="2" id="KW-0507">mRNA processing</keyword>
<dbReference type="PANTHER" id="PTHR23205:SF0">
    <property type="entry name" value="SPLICING FACTOR 3A SUBUNIT 2"/>
    <property type="match status" value="1"/>
</dbReference>
<dbReference type="InterPro" id="IPR003604">
    <property type="entry name" value="Matrin/U1-like-C_Znf_C2H2"/>
</dbReference>
<dbReference type="SUPFAM" id="SSF57667">
    <property type="entry name" value="beta-beta-alpha zinc fingers"/>
    <property type="match status" value="1"/>
</dbReference>
<dbReference type="SMART" id="SM00451">
    <property type="entry name" value="ZnF_U1"/>
    <property type="match status" value="1"/>
</dbReference>
<dbReference type="GO" id="GO:0071004">
    <property type="term" value="C:U2-type prespliceosome"/>
    <property type="evidence" value="ECO:0007669"/>
    <property type="project" value="TreeGrafter"/>
</dbReference>
<keyword evidence="5" id="KW-0863">Zinc-finger</keyword>
<keyword evidence="4" id="KW-0747">Spliceosome</keyword>
<evidence type="ECO:0000313" key="15">
    <source>
        <dbReference type="EMBL" id="EPY34182.1"/>
    </source>
</evidence>
<dbReference type="GO" id="GO:0003676">
    <property type="term" value="F:nucleic acid binding"/>
    <property type="evidence" value="ECO:0007669"/>
    <property type="project" value="InterPro"/>
</dbReference>
<dbReference type="Gene3D" id="2.60.40.2690">
    <property type="match status" value="1"/>
</dbReference>
<comment type="similarity">
    <text evidence="1">Belongs to the SF3A2 family.</text>
</comment>
<sequence>MNTSTATTQLASSNPYYKKNHLGKVTCLLCRIFCTDENNFIKHISGKVHQKQLEKIEMRQLRDRRLRLEEERNEEARRKAEQLQVVKDLSESSTAAGAKRHNEKYGEPLFSFRTEHDAVRFETKVFLEFYFHHPDSQAGAAHATSSRPLHRWLSAREQYVEVPPDDYFMYLVVACEGYRTVALKFPAKALRSQAGDVLVYEPGRSAARTGEATDDERSAEEEGERTEVPAYYCDWNPLTRVYALFFVLSR</sequence>
<dbReference type="Proteomes" id="UP000015354">
    <property type="component" value="Unassembled WGS sequence"/>
</dbReference>
<evidence type="ECO:0000256" key="7">
    <source>
        <dbReference type="ARBA" id="ARBA00023187"/>
    </source>
</evidence>
<dbReference type="GO" id="GO:0008270">
    <property type="term" value="F:zinc ion binding"/>
    <property type="evidence" value="ECO:0007669"/>
    <property type="project" value="UniProtKB-KW"/>
</dbReference>
<evidence type="ECO:0000256" key="10">
    <source>
        <dbReference type="SAM" id="MobiDB-lite"/>
    </source>
</evidence>
<dbReference type="InterPro" id="IPR013087">
    <property type="entry name" value="Znf_C2H2_type"/>
</dbReference>
<evidence type="ECO:0000256" key="9">
    <source>
        <dbReference type="SAM" id="Coils"/>
    </source>
</evidence>
<dbReference type="GO" id="GO:0005686">
    <property type="term" value="C:U2 snRNP"/>
    <property type="evidence" value="ECO:0007669"/>
    <property type="project" value="TreeGrafter"/>
</dbReference>
<evidence type="ECO:0000256" key="4">
    <source>
        <dbReference type="ARBA" id="ARBA00022728"/>
    </source>
</evidence>
<name>S9UN25_9TRYP</name>
<proteinExistence type="inferred from homology"/>
<evidence type="ECO:0000313" key="12">
    <source>
        <dbReference type="EMBL" id="EPY28482.1"/>
    </source>
</evidence>
<evidence type="ECO:0000256" key="3">
    <source>
        <dbReference type="ARBA" id="ARBA00022723"/>
    </source>
</evidence>
<feature type="compositionally biased region" description="Acidic residues" evidence="10">
    <location>
        <begin position="212"/>
        <end position="224"/>
    </location>
</feature>
<dbReference type="EMBL" id="ATMH01004239">
    <property type="protein sequence ID" value="EPY30094.1"/>
    <property type="molecule type" value="Genomic_DNA"/>
</dbReference>
<evidence type="ECO:0000313" key="14">
    <source>
        <dbReference type="EMBL" id="EPY31574.1"/>
    </source>
</evidence>
<dbReference type="Pfam" id="PF12874">
    <property type="entry name" value="zf-met"/>
    <property type="match status" value="1"/>
</dbReference>
<dbReference type="GO" id="GO:0071013">
    <property type="term" value="C:catalytic step 2 spliceosome"/>
    <property type="evidence" value="ECO:0007669"/>
    <property type="project" value="TreeGrafter"/>
</dbReference>
<reference evidence="13" key="2">
    <citation type="submission" date="2013-03" db="EMBL/GenBank/DDBJ databases">
        <authorList>
            <person name="Motta M.C.M."/>
            <person name="Martins A.C.A."/>
            <person name="Preta C.M.C.C."/>
            <person name="Silva R."/>
            <person name="de Souza S.S."/>
            <person name="Klein C.C."/>
            <person name="de Almeida L.G.P."/>
            <person name="Cunha O.L."/>
            <person name="Colabardini A.C."/>
            <person name="Lima B.A."/>
            <person name="Machado C.R."/>
            <person name="Soares C.M.A."/>
            <person name="de Menezes C.B.A."/>
            <person name="Bartolomeu D.C."/>
            <person name="Grisard E.C."/>
            <person name="Fantinatti-Garboggini F."/>
            <person name="Rodrigues-Luiz G.F."/>
            <person name="Wagner G."/>
            <person name="Goldman G.H."/>
            <person name="Fietto J.L.R."/>
            <person name="Ciapina L.P."/>
            <person name="Brocchi M."/>
            <person name="Elias M.C."/>
            <person name="Goldman M.H.S."/>
            <person name="Sagot M.-F."/>
            <person name="Pereira M."/>
            <person name="Stoco P.H."/>
            <person name="Teixeira S.M.R."/>
            <person name="de Mendonca-Neto R.P."/>
            <person name="Maciel T.E.F."/>
            <person name="Mendes T.A.O."/>
            <person name="Urmenyi T.P."/>
            <person name="Teixeira M.M.G."/>
            <person name="de Camargo E.F.P."/>
            <person name="de Sousa W."/>
            <person name="Schenkman S."/>
            <person name="de Vasconcelos A.T.R."/>
        </authorList>
    </citation>
    <scope>NUCLEOTIDE SEQUENCE</scope>
</reference>
<evidence type="ECO:0000256" key="5">
    <source>
        <dbReference type="ARBA" id="ARBA00022771"/>
    </source>
</evidence>
<dbReference type="EMBL" id="ATMH01005098">
    <property type="protein sequence ID" value="EPY28482.1"/>
    <property type="molecule type" value="Genomic_DNA"/>
</dbReference>
<dbReference type="InterPro" id="IPR036236">
    <property type="entry name" value="Znf_C2H2_sf"/>
</dbReference>
<feature type="domain" description="U1-type" evidence="11">
    <location>
        <begin position="22"/>
        <end position="56"/>
    </location>
</feature>
<keyword evidence="8" id="KW-0539">Nucleus</keyword>
<evidence type="ECO:0000313" key="16">
    <source>
        <dbReference type="Proteomes" id="UP000015354"/>
    </source>
</evidence>
<dbReference type="PANTHER" id="PTHR23205">
    <property type="entry name" value="SPLICING FACTOR 3A SUBUNIT 2"/>
    <property type="match status" value="1"/>
</dbReference>
<comment type="caution">
    <text evidence="13">The sequence shown here is derived from an EMBL/GenBank/DDBJ whole genome shotgun (WGS) entry which is preliminary data.</text>
</comment>
<accession>S9UN25</accession>
<evidence type="ECO:0000256" key="1">
    <source>
        <dbReference type="ARBA" id="ARBA00008995"/>
    </source>
</evidence>
<dbReference type="InterPro" id="IPR052092">
    <property type="entry name" value="SF3A2"/>
</dbReference>
<dbReference type="OrthoDB" id="10250970at2759"/>
<evidence type="ECO:0000256" key="8">
    <source>
        <dbReference type="ARBA" id="ARBA00023242"/>
    </source>
</evidence>
<keyword evidence="16" id="KW-1185">Reference proteome</keyword>
<dbReference type="EMBL" id="ATMH01003387">
    <property type="protein sequence ID" value="EPY31574.1"/>
    <property type="molecule type" value="Genomic_DNA"/>
</dbReference>
<keyword evidence="6" id="KW-0862">Zinc</keyword>
<keyword evidence="3" id="KW-0479">Metal-binding</keyword>
<organism evidence="13 16">
    <name type="scientific">Strigomonas culicis</name>
    <dbReference type="NCBI Taxonomy" id="28005"/>
    <lineage>
        <taxon>Eukaryota</taxon>
        <taxon>Discoba</taxon>
        <taxon>Euglenozoa</taxon>
        <taxon>Kinetoplastea</taxon>
        <taxon>Metakinetoplastina</taxon>
        <taxon>Trypanosomatida</taxon>
        <taxon>Trypanosomatidae</taxon>
        <taxon>Strigomonadinae</taxon>
        <taxon>Strigomonas</taxon>
    </lineage>
</organism>
<dbReference type="InterPro" id="IPR031781">
    <property type="entry name" value="SF3A2_dom"/>
</dbReference>
<dbReference type="AlphaFoldDB" id="S9UN25"/>
<evidence type="ECO:0000313" key="13">
    <source>
        <dbReference type="EMBL" id="EPY30094.1"/>
    </source>
</evidence>
<dbReference type="GO" id="GO:0000245">
    <property type="term" value="P:spliceosomal complex assembly"/>
    <property type="evidence" value="ECO:0007669"/>
    <property type="project" value="TreeGrafter"/>
</dbReference>
<evidence type="ECO:0000256" key="6">
    <source>
        <dbReference type="ARBA" id="ARBA00022833"/>
    </source>
</evidence>
<dbReference type="EMBL" id="ATMH01001789">
    <property type="protein sequence ID" value="EPY34182.1"/>
    <property type="molecule type" value="Genomic_DNA"/>
</dbReference>